<dbReference type="EMBL" id="BEGY01000030">
    <property type="protein sequence ID" value="GAX78231.1"/>
    <property type="molecule type" value="Genomic_DNA"/>
</dbReference>
<protein>
    <recommendedName>
        <fullName evidence="4">VWFA domain-containing protein</fullName>
    </recommendedName>
</protein>
<evidence type="ECO:0000313" key="3">
    <source>
        <dbReference type="Proteomes" id="UP000232323"/>
    </source>
</evidence>
<accession>A0A250X577</accession>
<feature type="compositionally biased region" description="Low complexity" evidence="1">
    <location>
        <begin position="31"/>
        <end position="43"/>
    </location>
</feature>
<reference evidence="2 3" key="1">
    <citation type="submission" date="2017-08" db="EMBL/GenBank/DDBJ databases">
        <title>Acidophilic green algal genome provides insights into adaptation to an acidic environment.</title>
        <authorList>
            <person name="Hirooka S."/>
            <person name="Hirose Y."/>
            <person name="Kanesaki Y."/>
            <person name="Higuchi S."/>
            <person name="Fujiwara T."/>
            <person name="Onuma R."/>
            <person name="Era A."/>
            <person name="Ohbayashi R."/>
            <person name="Uzuka A."/>
            <person name="Nozaki H."/>
            <person name="Yoshikawa H."/>
            <person name="Miyagishima S.Y."/>
        </authorList>
    </citation>
    <scope>NUCLEOTIDE SEQUENCE [LARGE SCALE GENOMIC DNA]</scope>
    <source>
        <strain evidence="2 3">NIES-2499</strain>
    </source>
</reference>
<organism evidence="2 3">
    <name type="scientific">Chlamydomonas eustigma</name>
    <dbReference type="NCBI Taxonomy" id="1157962"/>
    <lineage>
        <taxon>Eukaryota</taxon>
        <taxon>Viridiplantae</taxon>
        <taxon>Chlorophyta</taxon>
        <taxon>core chlorophytes</taxon>
        <taxon>Chlorophyceae</taxon>
        <taxon>CS clade</taxon>
        <taxon>Chlamydomonadales</taxon>
        <taxon>Chlamydomonadaceae</taxon>
        <taxon>Chlamydomonas</taxon>
    </lineage>
</organism>
<keyword evidence="3" id="KW-1185">Reference proteome</keyword>
<evidence type="ECO:0000256" key="1">
    <source>
        <dbReference type="SAM" id="MobiDB-lite"/>
    </source>
</evidence>
<sequence>MSNPTYQYSNDPQKVPASTQQAPILGYPTQGYPASAPAGAPTYPAPQAGYPAPQGYPPQQAAPIGYPPAYAHLPGFVPYPNPTLLPIPAPGTWGIGMEEFQRRYQVSPKWTPYLTPLPNFTTVIICDDSGSMANLADPDTYNGLTRWDELKMAMNIVIEAHAAVGTVCDVYFINRGAYRNVSSMSQLAAAFSHPPHGGTNTLLCLHRVAIDHFNADAMEKKVIVHLFTDGHPTDFHGREDFPSFVYWLSNRPCMQSTFISIILCTDDEYVDRQYRRLEYNPGFNQGIAGVDFTMDYRGECVDIRRTRGWSYPFTFGDYVVKTIAGAYDPSIHLLDLPAASQLCCTIS</sequence>
<dbReference type="Gene3D" id="3.40.50.410">
    <property type="entry name" value="von Willebrand factor, type A domain"/>
    <property type="match status" value="1"/>
</dbReference>
<dbReference type="Proteomes" id="UP000232323">
    <property type="component" value="Unassembled WGS sequence"/>
</dbReference>
<feature type="compositionally biased region" description="Polar residues" evidence="1">
    <location>
        <begin position="1"/>
        <end position="22"/>
    </location>
</feature>
<evidence type="ECO:0000313" key="2">
    <source>
        <dbReference type="EMBL" id="GAX78231.1"/>
    </source>
</evidence>
<dbReference type="AlphaFoldDB" id="A0A250X577"/>
<evidence type="ECO:0008006" key="4">
    <source>
        <dbReference type="Google" id="ProtNLM"/>
    </source>
</evidence>
<dbReference type="InterPro" id="IPR036465">
    <property type="entry name" value="vWFA_dom_sf"/>
</dbReference>
<comment type="caution">
    <text evidence="2">The sequence shown here is derived from an EMBL/GenBank/DDBJ whole genome shotgun (WGS) entry which is preliminary data.</text>
</comment>
<dbReference type="OrthoDB" id="2142040at2759"/>
<name>A0A250X577_9CHLO</name>
<dbReference type="SUPFAM" id="SSF53300">
    <property type="entry name" value="vWA-like"/>
    <property type="match status" value="1"/>
</dbReference>
<dbReference type="STRING" id="1157962.A0A250X577"/>
<gene>
    <name evidence="2" type="ORF">CEUSTIGMA_g5673.t1</name>
</gene>
<proteinExistence type="predicted"/>
<feature type="region of interest" description="Disordered" evidence="1">
    <location>
        <begin position="1"/>
        <end position="43"/>
    </location>
</feature>